<evidence type="ECO:0000259" key="3">
    <source>
        <dbReference type="PROSITE" id="PS50157"/>
    </source>
</evidence>
<dbReference type="PROSITE" id="PS50157">
    <property type="entry name" value="ZINC_FINGER_C2H2_2"/>
    <property type="match status" value="2"/>
</dbReference>
<feature type="compositionally biased region" description="Polar residues" evidence="2">
    <location>
        <begin position="248"/>
        <end position="263"/>
    </location>
</feature>
<dbReference type="EnsemblPlants" id="ONIVA02G14010.1">
    <property type="protein sequence ID" value="ONIVA02G14010.1"/>
    <property type="gene ID" value="ONIVA02G14010"/>
</dbReference>
<reference evidence="4" key="2">
    <citation type="submission" date="2018-04" db="EMBL/GenBank/DDBJ databases">
        <title>OnivRS2 (Oryza nivara Reference Sequence Version 2).</title>
        <authorList>
            <person name="Zhang J."/>
            <person name="Kudrna D."/>
            <person name="Lee S."/>
            <person name="Talag J."/>
            <person name="Rajasekar S."/>
            <person name="Welchert J."/>
            <person name="Hsing Y.-I."/>
            <person name="Wing R.A."/>
        </authorList>
    </citation>
    <scope>NUCLEOTIDE SEQUENCE [LARGE SCALE GENOMIC DNA]</scope>
    <source>
        <strain evidence="4">SL10</strain>
    </source>
</reference>
<dbReference type="OMA" id="CADHKCA"/>
<evidence type="ECO:0000256" key="1">
    <source>
        <dbReference type="PROSITE-ProRule" id="PRU00042"/>
    </source>
</evidence>
<dbReference type="STRING" id="4536.A0A0E0G540"/>
<dbReference type="eggNOG" id="KOG1721">
    <property type="taxonomic scope" value="Eukaryota"/>
</dbReference>
<dbReference type="Proteomes" id="UP000006591">
    <property type="component" value="Chromosome 2"/>
</dbReference>
<dbReference type="GO" id="GO:0008270">
    <property type="term" value="F:zinc ion binding"/>
    <property type="evidence" value="ECO:0007669"/>
    <property type="project" value="UniProtKB-KW"/>
</dbReference>
<reference evidence="4" key="1">
    <citation type="submission" date="2015-04" db="UniProtKB">
        <authorList>
            <consortium name="EnsemblPlants"/>
        </authorList>
    </citation>
    <scope>IDENTIFICATION</scope>
    <source>
        <strain evidence="4">SL10</strain>
    </source>
</reference>
<evidence type="ECO:0000313" key="4">
    <source>
        <dbReference type="EnsemblPlants" id="ONIVA02G14010.1"/>
    </source>
</evidence>
<feature type="region of interest" description="Disordered" evidence="2">
    <location>
        <begin position="1"/>
        <end position="36"/>
    </location>
</feature>
<dbReference type="Pfam" id="PF13912">
    <property type="entry name" value="zf-C2H2_6"/>
    <property type="match status" value="2"/>
</dbReference>
<proteinExistence type="predicted"/>
<organism evidence="4">
    <name type="scientific">Oryza nivara</name>
    <name type="common">Indian wild rice</name>
    <name type="synonym">Oryza sativa f. spontanea</name>
    <dbReference type="NCBI Taxonomy" id="4536"/>
    <lineage>
        <taxon>Eukaryota</taxon>
        <taxon>Viridiplantae</taxon>
        <taxon>Streptophyta</taxon>
        <taxon>Embryophyta</taxon>
        <taxon>Tracheophyta</taxon>
        <taxon>Spermatophyta</taxon>
        <taxon>Magnoliopsida</taxon>
        <taxon>Liliopsida</taxon>
        <taxon>Poales</taxon>
        <taxon>Poaceae</taxon>
        <taxon>BOP clade</taxon>
        <taxon>Oryzoideae</taxon>
        <taxon>Oryzeae</taxon>
        <taxon>Oryzinae</taxon>
        <taxon>Oryza</taxon>
    </lineage>
</organism>
<evidence type="ECO:0000313" key="5">
    <source>
        <dbReference type="Proteomes" id="UP000006591"/>
    </source>
</evidence>
<dbReference type="HOGENOM" id="CLU_098448_0_0_1"/>
<dbReference type="PANTHER" id="PTHR47591">
    <property type="entry name" value="ZINC FINGER PROTEIN ZAT2-RELATED"/>
    <property type="match status" value="1"/>
</dbReference>
<dbReference type="PANTHER" id="PTHR47591:SF13">
    <property type="entry name" value="OS02G0293900 PROTEIN"/>
    <property type="match status" value="1"/>
</dbReference>
<dbReference type="AlphaFoldDB" id="A0A0E0G540"/>
<dbReference type="Gramene" id="ONIVA02G14010.1">
    <property type="protein sequence ID" value="ONIVA02G14010.1"/>
    <property type="gene ID" value="ONIVA02G14010"/>
</dbReference>
<keyword evidence="1" id="KW-0479">Metal-binding</keyword>
<protein>
    <recommendedName>
        <fullName evidence="3">C2H2-type domain-containing protein</fullName>
    </recommendedName>
</protein>
<feature type="region of interest" description="Disordered" evidence="2">
    <location>
        <begin position="239"/>
        <end position="263"/>
    </location>
</feature>
<keyword evidence="5" id="KW-1185">Reference proteome</keyword>
<keyword evidence="1" id="KW-0862">Zinc</keyword>
<dbReference type="InterPro" id="IPR036236">
    <property type="entry name" value="Znf_C2H2_sf"/>
</dbReference>
<keyword evidence="1" id="KW-0863">Zinc-finger</keyword>
<feature type="domain" description="C2H2-type" evidence="3">
    <location>
        <begin position="167"/>
        <end position="194"/>
    </location>
</feature>
<name>A0A0E0G540_ORYNI</name>
<feature type="compositionally biased region" description="Pro residues" evidence="2">
    <location>
        <begin position="1"/>
        <end position="28"/>
    </location>
</feature>
<evidence type="ECO:0000256" key="2">
    <source>
        <dbReference type="SAM" id="MobiDB-lite"/>
    </source>
</evidence>
<accession>A0A0E0G540</accession>
<dbReference type="PROSITE" id="PS00028">
    <property type="entry name" value="ZINC_FINGER_C2H2_1"/>
    <property type="match status" value="2"/>
</dbReference>
<feature type="domain" description="C2H2-type" evidence="3">
    <location>
        <begin position="66"/>
        <end position="88"/>
    </location>
</feature>
<dbReference type="SUPFAM" id="SSF57667">
    <property type="entry name" value="beta-beta-alpha zinc fingers"/>
    <property type="match status" value="1"/>
</dbReference>
<dbReference type="SMART" id="SM00355">
    <property type="entry name" value="ZnF_C2H2"/>
    <property type="match status" value="2"/>
</dbReference>
<dbReference type="InterPro" id="IPR013087">
    <property type="entry name" value="Znf_C2H2_type"/>
</dbReference>
<sequence length="263" mass="26897">MAQQHSPPPPPAPPSPPPALPCDPMPPPPRHDDTTLTLSLAPPAAARPLQAMVARAKCSSPTGDAPPCTECGRQFLSWKALFGHMRCHPERHWRGITPPGGGGAGAASSTAASQFTLREREVAASLLMLSGAHPARSGAGKGKGKKRLLAPAAAAAPHHSPATCADHKCAVCHRGFATGQALGGHKRCHWPDRSCADQAISMLAVSTAGSSSTTTTSASPPPAPATAATALDLNLNLPPPLARKNLQDGGSNETLDLNLGLQS</sequence>